<dbReference type="PANTHER" id="PTHR22884">
    <property type="entry name" value="SET DOMAIN PROTEINS"/>
    <property type="match status" value="1"/>
</dbReference>
<dbReference type="GO" id="GO:0005634">
    <property type="term" value="C:nucleus"/>
    <property type="evidence" value="ECO:0000318"/>
    <property type="project" value="GO_Central"/>
</dbReference>
<keyword evidence="5" id="KW-0808">Transferase</keyword>
<dbReference type="HOGENOM" id="CLU_853187_0_0_1"/>
<dbReference type="GO" id="GO:0006355">
    <property type="term" value="P:regulation of DNA-templated transcription"/>
    <property type="evidence" value="ECO:0000318"/>
    <property type="project" value="GO_Central"/>
</dbReference>
<dbReference type="Pfam" id="PF00856">
    <property type="entry name" value="SET"/>
    <property type="match status" value="1"/>
</dbReference>
<gene>
    <name evidence="11" type="ORF">CBG16771</name>
    <name evidence="11" type="ORF">CBG_16771</name>
</gene>
<dbReference type="GO" id="GO:0032259">
    <property type="term" value="P:methylation"/>
    <property type="evidence" value="ECO:0007669"/>
    <property type="project" value="UniProtKB-KW"/>
</dbReference>
<protein>
    <submittedName>
        <fullName evidence="11">Protein CBG16771</fullName>
    </submittedName>
</protein>
<comment type="subcellular location">
    <subcellularLocation>
        <location evidence="2">Chromosome</location>
    </subcellularLocation>
    <subcellularLocation>
        <location evidence="1">Nucleus</location>
    </subcellularLocation>
</comment>
<feature type="domain" description="Post-SET" evidence="10">
    <location>
        <begin position="283"/>
        <end position="299"/>
    </location>
</feature>
<keyword evidence="12" id="KW-1185">Reference proteome</keyword>
<evidence type="ECO:0000256" key="1">
    <source>
        <dbReference type="ARBA" id="ARBA00004123"/>
    </source>
</evidence>
<evidence type="ECO:0000313" key="12">
    <source>
        <dbReference type="Proteomes" id="UP000008549"/>
    </source>
</evidence>
<evidence type="ECO:0000256" key="4">
    <source>
        <dbReference type="ARBA" id="ARBA00022603"/>
    </source>
</evidence>
<dbReference type="InterPro" id="IPR001214">
    <property type="entry name" value="SET_dom"/>
</dbReference>
<accession>A8XPS5</accession>
<dbReference type="GO" id="GO:0000785">
    <property type="term" value="C:chromatin"/>
    <property type="evidence" value="ECO:0000318"/>
    <property type="project" value="GO_Central"/>
</dbReference>
<dbReference type="PROSITE" id="PS50868">
    <property type="entry name" value="POST_SET"/>
    <property type="match status" value="1"/>
</dbReference>
<dbReference type="CTD" id="8587091"/>
<dbReference type="RefSeq" id="XP_002645093.1">
    <property type="nucleotide sequence ID" value="XM_002645047.1"/>
</dbReference>
<keyword evidence="6" id="KW-0949">S-adenosyl-L-methionine</keyword>
<dbReference type="SUPFAM" id="SSF82199">
    <property type="entry name" value="SET domain"/>
    <property type="match status" value="1"/>
</dbReference>
<dbReference type="FunCoup" id="A8XPS5">
    <property type="interactions" value="98"/>
</dbReference>
<dbReference type="InParanoid" id="A8XPS5"/>
<dbReference type="KEGG" id="cbr:CBG_16771"/>
<dbReference type="Proteomes" id="UP000008549">
    <property type="component" value="Unassembled WGS sequence"/>
</dbReference>
<dbReference type="GeneID" id="8587091"/>
<evidence type="ECO:0000256" key="8">
    <source>
        <dbReference type="SAM" id="MobiDB-lite"/>
    </source>
</evidence>
<evidence type="ECO:0000313" key="11">
    <source>
        <dbReference type="EMBL" id="CAP34651.1"/>
    </source>
</evidence>
<organism evidence="11 12">
    <name type="scientific">Caenorhabditis briggsae</name>
    <dbReference type="NCBI Taxonomy" id="6238"/>
    <lineage>
        <taxon>Eukaryota</taxon>
        <taxon>Metazoa</taxon>
        <taxon>Ecdysozoa</taxon>
        <taxon>Nematoda</taxon>
        <taxon>Chromadorea</taxon>
        <taxon>Rhabditida</taxon>
        <taxon>Rhabditina</taxon>
        <taxon>Rhabditomorpha</taxon>
        <taxon>Rhabditoidea</taxon>
        <taxon>Rhabditidae</taxon>
        <taxon>Peloderinae</taxon>
        <taxon>Caenorhabditis</taxon>
    </lineage>
</organism>
<evidence type="ECO:0000256" key="5">
    <source>
        <dbReference type="ARBA" id="ARBA00022679"/>
    </source>
</evidence>
<dbReference type="SMART" id="SM00317">
    <property type="entry name" value="SET"/>
    <property type="match status" value="1"/>
</dbReference>
<evidence type="ECO:0000256" key="6">
    <source>
        <dbReference type="ARBA" id="ARBA00022691"/>
    </source>
</evidence>
<dbReference type="PROSITE" id="PS50280">
    <property type="entry name" value="SET"/>
    <property type="match status" value="1"/>
</dbReference>
<dbReference type="EMBL" id="HE600942">
    <property type="protein sequence ID" value="CAP34651.1"/>
    <property type="molecule type" value="Genomic_DNA"/>
</dbReference>
<keyword evidence="3" id="KW-0158">Chromosome</keyword>
<keyword evidence="4" id="KW-0489">Methyltransferase</keyword>
<dbReference type="InterPro" id="IPR050777">
    <property type="entry name" value="SET2_Histone-Lys_MeTrsfase"/>
</dbReference>
<name>A8XPS5_CAEBR</name>
<evidence type="ECO:0000259" key="9">
    <source>
        <dbReference type="PROSITE" id="PS50280"/>
    </source>
</evidence>
<dbReference type="eggNOG" id="KOG4442">
    <property type="taxonomic scope" value="Eukaryota"/>
</dbReference>
<feature type="region of interest" description="Disordered" evidence="8">
    <location>
        <begin position="300"/>
        <end position="326"/>
    </location>
</feature>
<dbReference type="GO" id="GO:0046975">
    <property type="term" value="F:histone H3K36 methyltransferase activity"/>
    <property type="evidence" value="ECO:0000318"/>
    <property type="project" value="GO_Central"/>
</dbReference>
<dbReference type="AlphaFoldDB" id="A8XPS5"/>
<dbReference type="STRING" id="6238.A8XPS5"/>
<evidence type="ECO:0000256" key="3">
    <source>
        <dbReference type="ARBA" id="ARBA00022454"/>
    </source>
</evidence>
<dbReference type="InterPro" id="IPR046341">
    <property type="entry name" value="SET_dom_sf"/>
</dbReference>
<dbReference type="SMART" id="SM00508">
    <property type="entry name" value="PostSET"/>
    <property type="match status" value="2"/>
</dbReference>
<evidence type="ECO:0000259" key="10">
    <source>
        <dbReference type="PROSITE" id="PS50868"/>
    </source>
</evidence>
<evidence type="ECO:0000256" key="7">
    <source>
        <dbReference type="ARBA" id="ARBA00023242"/>
    </source>
</evidence>
<keyword evidence="7" id="KW-0539">Nucleus</keyword>
<sequence>MINRPSKAPKDTKNQEAQNVKKTIKKFHANVQPKLHPSYKADKAKVVRVEKCKNEDCNCTTEDCDNYGQNMLQIRKEKYRSNGEAHLYPFKAGRFYIDPTKYGNSARFGNHSCEPNMHAKTYTVSNRKNGFKAIGFVANKNIRKGAELTIDYGYNYNPETSQRCLCRKRKCKGWIGQPPPAAIHRNDGQNRQTELETANKNTVSESELMRNCKYVLDKILANVLEAEEPNAGASTTNDEEADANLQDDLLEIAETAKSMRIKHRFTTSYCQDTGKLHKTLASIERKCLCGETICTGSLNKLPLEPNKRSNKRSSSGASEKKKAKRL</sequence>
<reference evidence="11 12" key="1">
    <citation type="journal article" date="2003" name="PLoS Biol.">
        <title>The genome sequence of Caenorhabditis briggsae: a platform for comparative genomics.</title>
        <authorList>
            <person name="Stein L.D."/>
            <person name="Bao Z."/>
            <person name="Blasiar D."/>
            <person name="Blumenthal T."/>
            <person name="Brent M.R."/>
            <person name="Chen N."/>
            <person name="Chinwalla A."/>
            <person name="Clarke L."/>
            <person name="Clee C."/>
            <person name="Coghlan A."/>
            <person name="Coulson A."/>
            <person name="D'Eustachio P."/>
            <person name="Fitch D.H."/>
            <person name="Fulton L.A."/>
            <person name="Fulton R.E."/>
            <person name="Griffiths-Jones S."/>
            <person name="Harris T.W."/>
            <person name="Hillier L.W."/>
            <person name="Kamath R."/>
            <person name="Kuwabara P.E."/>
            <person name="Mardis E.R."/>
            <person name="Marra M.A."/>
            <person name="Miner T.L."/>
            <person name="Minx P."/>
            <person name="Mullikin J.C."/>
            <person name="Plumb R.W."/>
            <person name="Rogers J."/>
            <person name="Schein J.E."/>
            <person name="Sohrmann M."/>
            <person name="Spieth J."/>
            <person name="Stajich J.E."/>
            <person name="Wei C."/>
            <person name="Willey D."/>
            <person name="Wilson R.K."/>
            <person name="Durbin R."/>
            <person name="Waterston R.H."/>
        </authorList>
    </citation>
    <scope>NUCLEOTIDE SEQUENCE [LARGE SCALE GENOMIC DNA]</scope>
    <source>
        <strain evidence="11 12">AF16</strain>
    </source>
</reference>
<feature type="domain" description="SET" evidence="9">
    <location>
        <begin position="42"/>
        <end position="153"/>
    </location>
</feature>
<dbReference type="InterPro" id="IPR003616">
    <property type="entry name" value="Post-SET_dom"/>
</dbReference>
<evidence type="ECO:0000256" key="2">
    <source>
        <dbReference type="ARBA" id="ARBA00004286"/>
    </source>
</evidence>
<dbReference type="Gene3D" id="2.170.270.10">
    <property type="entry name" value="SET domain"/>
    <property type="match status" value="1"/>
</dbReference>
<reference evidence="11 12" key="2">
    <citation type="journal article" date="2011" name="PLoS Genet.">
        <title>Caenorhabditis briggsae recombinant inbred line genotypes reveal inter-strain incompatibility and the evolution of recombination.</title>
        <authorList>
            <person name="Ross J.A."/>
            <person name="Koboldt D.C."/>
            <person name="Staisch J.E."/>
            <person name="Chamberlin H.M."/>
            <person name="Gupta B.P."/>
            <person name="Miller R.D."/>
            <person name="Baird S.E."/>
            <person name="Haag E.S."/>
        </authorList>
    </citation>
    <scope>NUCLEOTIDE SEQUENCE [LARGE SCALE GENOMIC DNA]</scope>
    <source>
        <strain evidence="11 12">AF16</strain>
    </source>
</reference>
<proteinExistence type="predicted"/>